<accession>A0A140IMX6</accession>
<evidence type="ECO:0000313" key="2">
    <source>
        <dbReference type="EMBL" id="AMO66534.1"/>
    </source>
</evidence>
<geneLocation type="mitochondrion" evidence="2"/>
<feature type="domain" description="Homing endonuclease LAGLIDADG" evidence="1">
    <location>
        <begin position="22"/>
        <end position="125"/>
    </location>
</feature>
<dbReference type="GeneID" id="27074562"/>
<evidence type="ECO:0000259" key="1">
    <source>
        <dbReference type="Pfam" id="PF00961"/>
    </source>
</evidence>
<dbReference type="InterPro" id="IPR027434">
    <property type="entry name" value="Homing_endonucl"/>
</dbReference>
<dbReference type="SUPFAM" id="SSF55608">
    <property type="entry name" value="Homing endonucleases"/>
    <property type="match status" value="1"/>
</dbReference>
<dbReference type="Gene3D" id="3.10.28.10">
    <property type="entry name" value="Homing endonucleases"/>
    <property type="match status" value="1"/>
</dbReference>
<dbReference type="EMBL" id="KU707476">
    <property type="protein sequence ID" value="AMO66534.1"/>
    <property type="molecule type" value="Genomic_DNA"/>
</dbReference>
<reference evidence="2" key="1">
    <citation type="journal article" date="2016" name="Genome Announc.">
        <title>Complete Mitochondrial Genome Sequence of the Pezizomycete Pyronema confluens.</title>
        <authorList>
            <person name="Nowrousian M."/>
        </authorList>
    </citation>
    <scope>NUCLEOTIDE SEQUENCE</scope>
    <source>
        <strain evidence="2">CBS 100304</strain>
    </source>
</reference>
<organism evidence="2">
    <name type="scientific">Pyronema omphalodes</name>
    <dbReference type="NCBI Taxonomy" id="337075"/>
    <lineage>
        <taxon>Eukaryota</taxon>
        <taxon>Fungi</taxon>
        <taxon>Dikarya</taxon>
        <taxon>Ascomycota</taxon>
        <taxon>Pezizomycotina</taxon>
        <taxon>Pezizomycetes</taxon>
        <taxon>Pezizales</taxon>
        <taxon>Pyronemataceae</taxon>
        <taxon>Pyronema</taxon>
    </lineage>
</organism>
<name>A0A140IMX6_9PEZI</name>
<dbReference type="GO" id="GO:0005739">
    <property type="term" value="C:mitochondrion"/>
    <property type="evidence" value="ECO:0007669"/>
    <property type="project" value="UniProtKB-ARBA"/>
</dbReference>
<keyword evidence="2" id="KW-0255">Endonuclease</keyword>
<dbReference type="GO" id="GO:0004519">
    <property type="term" value="F:endonuclease activity"/>
    <property type="evidence" value="ECO:0007669"/>
    <property type="project" value="UniProtKB-KW"/>
</dbReference>
<sequence>MINLKNYSTLANTNGKISPWWITGYTDGDGSFLINTFKSKSTTNGYSVIIIFQLTAHYSEIEFLRQIQDYFGGIGAIVISPDKTAVYFRVQKLSDILQIIIPPKDFVEYPLQSTKFVYFYLFKEVAFLLDKKAHLSLGGFQHWKVLSYKAARCA</sequence>
<gene>
    <name evidence="2" type="ORF">AWR43_044</name>
</gene>
<proteinExistence type="predicted"/>
<dbReference type="InterPro" id="IPR004860">
    <property type="entry name" value="LAGLIDADG_dom"/>
</dbReference>
<keyword evidence="2" id="KW-0378">Hydrolase</keyword>
<dbReference type="RefSeq" id="YP_009240562.1">
    <property type="nucleotide sequence ID" value="NC_029745.1"/>
</dbReference>
<keyword evidence="2" id="KW-0540">Nuclease</keyword>
<dbReference type="AlphaFoldDB" id="A0A140IMX6"/>
<protein>
    <submittedName>
        <fullName evidence="2">LAGLIDADG endonuclease</fullName>
    </submittedName>
</protein>
<dbReference type="PANTHER" id="PTHR36181:SF4">
    <property type="entry name" value="LAGLIDADG ENDONUCLEASE"/>
    <property type="match status" value="1"/>
</dbReference>
<dbReference type="InterPro" id="IPR051289">
    <property type="entry name" value="LAGLIDADG_Endonuclease"/>
</dbReference>
<dbReference type="Pfam" id="PF00961">
    <property type="entry name" value="LAGLIDADG_1"/>
    <property type="match status" value="1"/>
</dbReference>
<dbReference type="PANTHER" id="PTHR36181">
    <property type="entry name" value="INTRON-ENCODED ENDONUCLEASE AI3-RELATED"/>
    <property type="match status" value="1"/>
</dbReference>
<keyword evidence="2" id="KW-0496">Mitochondrion</keyword>